<reference evidence="14" key="1">
    <citation type="submission" date="2020-11" db="EMBL/GenBank/DDBJ databases">
        <title>Nocardioides cynanchi sp. nov., isolated from soil of rhizosphere of Cynanchum wilfordii.</title>
        <authorList>
            <person name="Lee J.-S."/>
            <person name="Suh M.K."/>
            <person name="Kim J.-S."/>
        </authorList>
    </citation>
    <scope>NUCLEOTIDE SEQUENCE</scope>
    <source>
        <strain evidence="14">KCTC 19276</strain>
    </source>
</reference>
<organism evidence="14 15">
    <name type="scientific">Nocardioides agariphilus</name>
    <dbReference type="NCBI Taxonomy" id="433664"/>
    <lineage>
        <taxon>Bacteria</taxon>
        <taxon>Bacillati</taxon>
        <taxon>Actinomycetota</taxon>
        <taxon>Actinomycetes</taxon>
        <taxon>Propionibacteriales</taxon>
        <taxon>Nocardioidaceae</taxon>
        <taxon>Nocardioides</taxon>
    </lineage>
</organism>
<name>A0A930VL17_9ACTN</name>
<keyword evidence="6 10" id="KW-0812">Transmembrane</keyword>
<feature type="domain" description="Protein O-mannosyl-transferase C-terminal four TM" evidence="13">
    <location>
        <begin position="382"/>
        <end position="579"/>
    </location>
</feature>
<dbReference type="PANTHER" id="PTHR10050:SF46">
    <property type="entry name" value="PROTEIN O-MANNOSYL-TRANSFERASE 2"/>
    <property type="match status" value="1"/>
</dbReference>
<evidence type="ECO:0000256" key="5">
    <source>
        <dbReference type="ARBA" id="ARBA00022679"/>
    </source>
</evidence>
<proteinExistence type="inferred from homology"/>
<evidence type="ECO:0000256" key="1">
    <source>
        <dbReference type="ARBA" id="ARBA00004127"/>
    </source>
</evidence>
<feature type="transmembrane region" description="Helical" evidence="10">
    <location>
        <begin position="502"/>
        <end position="525"/>
    </location>
</feature>
<keyword evidence="15" id="KW-1185">Reference proteome</keyword>
<protein>
    <recommendedName>
        <fullName evidence="9 10">Polyprenol-phosphate-mannose--protein mannosyltransferase</fullName>
        <ecNumber evidence="10">2.4.1.-</ecNumber>
    </recommendedName>
</protein>
<accession>A0A930VL17</accession>
<dbReference type="EMBL" id="JADKPO010000002">
    <property type="protein sequence ID" value="MBF4766685.1"/>
    <property type="molecule type" value="Genomic_DNA"/>
</dbReference>
<feature type="transmembrane region" description="Helical" evidence="10">
    <location>
        <begin position="455"/>
        <end position="472"/>
    </location>
</feature>
<comment type="similarity">
    <text evidence="3 10">Belongs to the glycosyltransferase 39 family.</text>
</comment>
<keyword evidence="10" id="KW-1003">Cell membrane</keyword>
<keyword evidence="8 10" id="KW-0472">Membrane</keyword>
<dbReference type="InterPro" id="IPR027005">
    <property type="entry name" value="PMT-like"/>
</dbReference>
<evidence type="ECO:0000256" key="2">
    <source>
        <dbReference type="ARBA" id="ARBA00004922"/>
    </source>
</evidence>
<feature type="transmembrane region" description="Helical" evidence="10">
    <location>
        <begin position="537"/>
        <end position="557"/>
    </location>
</feature>
<evidence type="ECO:0000313" key="15">
    <source>
        <dbReference type="Proteomes" id="UP000660668"/>
    </source>
</evidence>
<feature type="transmembrane region" description="Helical" evidence="10">
    <location>
        <begin position="194"/>
        <end position="212"/>
    </location>
</feature>
<evidence type="ECO:0000256" key="10">
    <source>
        <dbReference type="RuleBase" id="RU367007"/>
    </source>
</evidence>
<gene>
    <name evidence="14" type="ORF">ISU10_02755</name>
</gene>
<comment type="pathway">
    <text evidence="2 10">Protein modification; protein glycosylation.</text>
</comment>
<evidence type="ECO:0000256" key="7">
    <source>
        <dbReference type="ARBA" id="ARBA00022989"/>
    </source>
</evidence>
<evidence type="ECO:0000256" key="8">
    <source>
        <dbReference type="ARBA" id="ARBA00023136"/>
    </source>
</evidence>
<evidence type="ECO:0000313" key="14">
    <source>
        <dbReference type="EMBL" id="MBF4766685.1"/>
    </source>
</evidence>
<evidence type="ECO:0000259" key="12">
    <source>
        <dbReference type="Pfam" id="PF02366"/>
    </source>
</evidence>
<feature type="transmembrane region" description="Helical" evidence="10">
    <location>
        <begin position="304"/>
        <end position="325"/>
    </location>
</feature>
<evidence type="ECO:0000256" key="11">
    <source>
        <dbReference type="SAM" id="MobiDB-lite"/>
    </source>
</evidence>
<comment type="subcellular location">
    <subcellularLocation>
        <location evidence="10">Cell membrane</location>
    </subcellularLocation>
    <subcellularLocation>
        <location evidence="1">Endomembrane system</location>
        <topology evidence="1">Multi-pass membrane protein</topology>
    </subcellularLocation>
</comment>
<dbReference type="PANTHER" id="PTHR10050">
    <property type="entry name" value="DOLICHYL-PHOSPHATE-MANNOSE--PROTEIN MANNOSYLTRANSFERASE"/>
    <property type="match status" value="1"/>
</dbReference>
<dbReference type="GO" id="GO:0012505">
    <property type="term" value="C:endomembrane system"/>
    <property type="evidence" value="ECO:0007669"/>
    <property type="project" value="UniProtKB-SubCell"/>
</dbReference>
<dbReference type="GO" id="GO:0004169">
    <property type="term" value="F:dolichyl-phosphate-mannose-protein mannosyltransferase activity"/>
    <property type="evidence" value="ECO:0007669"/>
    <property type="project" value="UniProtKB-UniRule"/>
</dbReference>
<evidence type="ECO:0000256" key="4">
    <source>
        <dbReference type="ARBA" id="ARBA00022676"/>
    </source>
</evidence>
<dbReference type="GO" id="GO:0005886">
    <property type="term" value="C:plasma membrane"/>
    <property type="evidence" value="ECO:0007669"/>
    <property type="project" value="UniProtKB-SubCell"/>
</dbReference>
<evidence type="ECO:0000259" key="13">
    <source>
        <dbReference type="Pfam" id="PF16192"/>
    </source>
</evidence>
<dbReference type="AlphaFoldDB" id="A0A930VL17"/>
<feature type="region of interest" description="Disordered" evidence="11">
    <location>
        <begin position="1"/>
        <end position="34"/>
    </location>
</feature>
<dbReference type="InterPro" id="IPR003342">
    <property type="entry name" value="ArnT-like_N"/>
</dbReference>
<sequence>MTTAAPQRAPAGDTRTGLSRTADGREVPSAAARTRSRLRGEDPFIGWVTALSIGLLALFLRLWKLGSPREFLFDETYYAKDAWSLLHFGYAREYVDGKKANAEILAGHTDGLWKDKASMAVHPDVGKWLIGLGEKVFGMDPFGWRVASAVVGALMIVVMVRLVRRMTGSTFIGAVAGLLLCFDGMQFVLSRLALLDIFVAFFLLMAVHCHVADRDWTRARLATLLSTSGGRVTKGSGPVRGLLWRPWLVGAGICWGLACGTKWEAVYAMAAFGLLTFFWTVGARRSFGVRGALARSVVVDGIPAFVSVVLVGLLVYVATWTGWLVHAGQYEKDLSSSQYTRYSGQGHCDGKTYVSENPNDDARWPTASEPDASGVGEVVQSLRSLWYYHQDVYTFHTHFLNCSTHPYESKPSGWLLLNRPVGVDADTKIQPGTQGCDAPTGSDCLRVITLLGTPILWWGGCLAVIAAGALWIGTRDWRYGVAVIGTLSTWLPWLQYDDRPIFIFYAIITIPFMVMAIALLIGALLGRTTAPTPRRTVGVIVSGAFFVLVLLNFAWFWPVYTDQLLTHREWLDRIWFTRWI</sequence>
<dbReference type="Pfam" id="PF02366">
    <property type="entry name" value="PMT"/>
    <property type="match status" value="1"/>
</dbReference>
<comment type="function">
    <text evidence="10">Protein O-mannosyltransferase that catalyzes the transfer of a single mannose residue from a polyprenol phospho-mannosyl lipidic donor to the hydroxyl group of selected serine and threonine residues in acceptor proteins.</text>
</comment>
<keyword evidence="7 10" id="KW-1133">Transmembrane helix</keyword>
<feature type="transmembrane region" description="Helical" evidence="10">
    <location>
        <begin position="170"/>
        <end position="188"/>
    </location>
</feature>
<feature type="transmembrane region" description="Helical" evidence="10">
    <location>
        <begin position="142"/>
        <end position="163"/>
    </location>
</feature>
<comment type="caution">
    <text evidence="14">The sequence shown here is derived from an EMBL/GenBank/DDBJ whole genome shotgun (WGS) entry which is preliminary data.</text>
</comment>
<keyword evidence="4 10" id="KW-0328">Glycosyltransferase</keyword>
<evidence type="ECO:0000256" key="6">
    <source>
        <dbReference type="ARBA" id="ARBA00022692"/>
    </source>
</evidence>
<dbReference type="RefSeq" id="WP_194694835.1">
    <property type="nucleotide sequence ID" value="NZ_JADKPO010000002.1"/>
</dbReference>
<feature type="transmembrane region" description="Helical" evidence="10">
    <location>
        <begin position="44"/>
        <end position="63"/>
    </location>
</feature>
<keyword evidence="5 10" id="KW-0808">Transferase</keyword>
<feature type="domain" description="ArnT-like N-terminal" evidence="12">
    <location>
        <begin position="52"/>
        <end position="306"/>
    </location>
</feature>
<dbReference type="InterPro" id="IPR032421">
    <property type="entry name" value="PMT_4TMC"/>
</dbReference>
<evidence type="ECO:0000256" key="3">
    <source>
        <dbReference type="ARBA" id="ARBA00007222"/>
    </source>
</evidence>
<feature type="transmembrane region" description="Helical" evidence="10">
    <location>
        <begin position="264"/>
        <end position="283"/>
    </location>
</feature>
<dbReference type="EC" id="2.4.1.-" evidence="10"/>
<dbReference type="Pfam" id="PF16192">
    <property type="entry name" value="PMT_4TMC"/>
    <property type="match status" value="1"/>
</dbReference>
<dbReference type="Proteomes" id="UP000660668">
    <property type="component" value="Unassembled WGS sequence"/>
</dbReference>
<evidence type="ECO:0000256" key="9">
    <source>
        <dbReference type="ARBA" id="ARBA00093617"/>
    </source>
</evidence>